<evidence type="ECO:0000256" key="4">
    <source>
        <dbReference type="SAM" id="MobiDB-lite"/>
    </source>
</evidence>
<reference evidence="5" key="2">
    <citation type="submission" date="2025-09" db="UniProtKB">
        <authorList>
            <consortium name="Ensembl"/>
        </authorList>
    </citation>
    <scope>IDENTIFICATION</scope>
</reference>
<dbReference type="GO" id="GO:0019901">
    <property type="term" value="F:protein kinase binding"/>
    <property type="evidence" value="ECO:0007669"/>
    <property type="project" value="TreeGrafter"/>
</dbReference>
<evidence type="ECO:0000256" key="2">
    <source>
        <dbReference type="ARBA" id="ARBA00023043"/>
    </source>
</evidence>
<dbReference type="PANTHER" id="PTHR24201:SF8">
    <property type="entry name" value="CYCLIN-DEPENDENT KINASE 4 INHIBITOR B"/>
    <property type="match status" value="1"/>
</dbReference>
<dbReference type="GO" id="GO:0008285">
    <property type="term" value="P:negative regulation of cell population proliferation"/>
    <property type="evidence" value="ECO:0007669"/>
    <property type="project" value="TreeGrafter"/>
</dbReference>
<dbReference type="Gene3D" id="1.25.40.20">
    <property type="entry name" value="Ankyrin repeat-containing domain"/>
    <property type="match status" value="2"/>
</dbReference>
<keyword evidence="2 3" id="KW-0040">ANK repeat</keyword>
<dbReference type="PANTHER" id="PTHR24201">
    <property type="entry name" value="ANK_REP_REGION DOMAIN-CONTAINING PROTEIN"/>
    <property type="match status" value="1"/>
</dbReference>
<proteinExistence type="predicted"/>
<dbReference type="InterPro" id="IPR036770">
    <property type="entry name" value="Ankyrin_rpt-contain_sf"/>
</dbReference>
<dbReference type="InterPro" id="IPR002110">
    <property type="entry name" value="Ankyrin_rpt"/>
</dbReference>
<evidence type="ECO:0000313" key="5">
    <source>
        <dbReference type="Ensembl" id="ENSSDUP00000011761.1"/>
    </source>
</evidence>
<evidence type="ECO:0000256" key="1">
    <source>
        <dbReference type="ARBA" id="ARBA00022737"/>
    </source>
</evidence>
<dbReference type="GeneTree" id="ENSGT00940000163025"/>
<protein>
    <submittedName>
        <fullName evidence="5">Uncharacterized protein</fullName>
    </submittedName>
</protein>
<keyword evidence="1" id="KW-0677">Repeat</keyword>
<dbReference type="Ensembl" id="ENSSDUT00000011978.1">
    <property type="protein sequence ID" value="ENSSDUP00000011761.1"/>
    <property type="gene ID" value="ENSSDUG00000008575.1"/>
</dbReference>
<accession>A0A3B4TZN2</accession>
<feature type="region of interest" description="Disordered" evidence="4">
    <location>
        <begin position="493"/>
        <end position="512"/>
    </location>
</feature>
<dbReference type="OMA" id="YYQKRCS"/>
<dbReference type="Proteomes" id="UP000261420">
    <property type="component" value="Unplaced"/>
</dbReference>
<dbReference type="Pfam" id="PF12796">
    <property type="entry name" value="Ank_2"/>
    <property type="match status" value="1"/>
</dbReference>
<name>A0A3B4TZN2_SERDU</name>
<organism evidence="5 6">
    <name type="scientific">Seriola dumerili</name>
    <name type="common">Greater amberjack</name>
    <name type="synonym">Caranx dumerili</name>
    <dbReference type="NCBI Taxonomy" id="41447"/>
    <lineage>
        <taxon>Eukaryota</taxon>
        <taxon>Metazoa</taxon>
        <taxon>Chordata</taxon>
        <taxon>Craniata</taxon>
        <taxon>Vertebrata</taxon>
        <taxon>Euteleostomi</taxon>
        <taxon>Actinopterygii</taxon>
        <taxon>Neopterygii</taxon>
        <taxon>Teleostei</taxon>
        <taxon>Neoteleostei</taxon>
        <taxon>Acanthomorphata</taxon>
        <taxon>Carangaria</taxon>
        <taxon>Carangiformes</taxon>
        <taxon>Carangidae</taxon>
        <taxon>Seriola</taxon>
    </lineage>
</organism>
<dbReference type="AlphaFoldDB" id="A0A3B4TZN2"/>
<sequence>MGLFCPHSLSGEVSKPAPNKFLNHLRIMLKASGKSDEQTGTKILLEAMSKDKVHLARFVLDALDGEIVDSITEGAQTPLISSVLLPDGQTRCKFVELLLQRGASVNCQDGNGRTAISYACEKGYLDAVKILVRSNADPEIVDCWGNTALMYATVAGHSPVVEFLVRAFKRLGLQIDRQNKVGNSAVGVAKFLGHTECIFALTNSSKKGRESEGGAQGNIQPRLSLRCGEVNDKFERKVGHLVNKLEVLQTCNRADCLLVQNCTWQPRPPIRQSKLPSMDSIEEFERENDSSSSPPQELNFSGVLTHKTHSDHSPNCKHRKTGERPTAIEDHLPPLIQICEPQKSIFFSPRPSRNTPKPSATSTLGILLTPILANKSESESGTEKSKMLDFGVRRFHDSYYQKRCSLPTSILSPTPPERTLVPLLKSRTVRRREASPCKAEPQQFTAPAAAAAASTTTFSVLSNKLLRRFTSPEFKKDVKDLDPVLTSGRIPRSETFPQSIKHPQVGSKPSIDSISSVKCEFDFHFRVPNS</sequence>
<dbReference type="GO" id="GO:0005634">
    <property type="term" value="C:nucleus"/>
    <property type="evidence" value="ECO:0007669"/>
    <property type="project" value="TreeGrafter"/>
</dbReference>
<dbReference type="STRING" id="41447.ENSSDUP00000011761"/>
<reference evidence="5" key="1">
    <citation type="submission" date="2025-08" db="UniProtKB">
        <authorList>
            <consortium name="Ensembl"/>
        </authorList>
    </citation>
    <scope>IDENTIFICATION</scope>
</reference>
<dbReference type="GO" id="GO:0004861">
    <property type="term" value="F:cyclin-dependent protein serine/threonine kinase inhibitor activity"/>
    <property type="evidence" value="ECO:0007669"/>
    <property type="project" value="TreeGrafter"/>
</dbReference>
<evidence type="ECO:0000313" key="6">
    <source>
        <dbReference type="Proteomes" id="UP000261420"/>
    </source>
</evidence>
<dbReference type="GO" id="GO:2000045">
    <property type="term" value="P:regulation of G1/S transition of mitotic cell cycle"/>
    <property type="evidence" value="ECO:0007669"/>
    <property type="project" value="TreeGrafter"/>
</dbReference>
<evidence type="ECO:0000256" key="3">
    <source>
        <dbReference type="PROSITE-ProRule" id="PRU00023"/>
    </source>
</evidence>
<dbReference type="PROSITE" id="PS50297">
    <property type="entry name" value="ANK_REP_REGION"/>
    <property type="match status" value="1"/>
</dbReference>
<feature type="repeat" description="ANK" evidence="3">
    <location>
        <begin position="111"/>
        <end position="143"/>
    </location>
</feature>
<dbReference type="GO" id="GO:0005737">
    <property type="term" value="C:cytoplasm"/>
    <property type="evidence" value="ECO:0007669"/>
    <property type="project" value="TreeGrafter"/>
</dbReference>
<dbReference type="InterPro" id="IPR050776">
    <property type="entry name" value="Ank_Repeat/CDKN_Inhibitor"/>
</dbReference>
<dbReference type="PROSITE" id="PS50088">
    <property type="entry name" value="ANK_REPEAT"/>
    <property type="match status" value="1"/>
</dbReference>
<dbReference type="SMART" id="SM00248">
    <property type="entry name" value="ANK"/>
    <property type="match status" value="3"/>
</dbReference>
<dbReference type="SUPFAM" id="SSF48403">
    <property type="entry name" value="Ankyrin repeat"/>
    <property type="match status" value="1"/>
</dbReference>
<keyword evidence="6" id="KW-1185">Reference proteome</keyword>